<evidence type="ECO:0000313" key="2">
    <source>
        <dbReference type="Proteomes" id="UP001156882"/>
    </source>
</evidence>
<reference evidence="2" key="1">
    <citation type="journal article" date="2019" name="Int. J. Syst. Evol. Microbiol.">
        <title>The Global Catalogue of Microorganisms (GCM) 10K type strain sequencing project: providing services to taxonomists for standard genome sequencing and annotation.</title>
        <authorList>
            <consortium name="The Broad Institute Genomics Platform"/>
            <consortium name="The Broad Institute Genome Sequencing Center for Infectious Disease"/>
            <person name="Wu L."/>
            <person name="Ma J."/>
        </authorList>
    </citation>
    <scope>NUCLEOTIDE SEQUENCE [LARGE SCALE GENOMIC DNA]</scope>
    <source>
        <strain evidence="2">NBRC 101365</strain>
    </source>
</reference>
<dbReference type="EMBL" id="BSPC01000058">
    <property type="protein sequence ID" value="GLS22079.1"/>
    <property type="molecule type" value="Genomic_DNA"/>
</dbReference>
<sequence length="62" mass="6378">MAICIGSIVWAGLFGFDLTGLTGAAVAMDSTDKITVSKTSSALDMKTFRLGEVGKKHSAISA</sequence>
<gene>
    <name evidence="1" type="ORF">GCM10007874_50960</name>
</gene>
<protein>
    <submittedName>
        <fullName evidence="1">Uncharacterized protein</fullName>
    </submittedName>
</protein>
<evidence type="ECO:0000313" key="1">
    <source>
        <dbReference type="EMBL" id="GLS22079.1"/>
    </source>
</evidence>
<organism evidence="1 2">
    <name type="scientific">Labrys miyagiensis</name>
    <dbReference type="NCBI Taxonomy" id="346912"/>
    <lineage>
        <taxon>Bacteria</taxon>
        <taxon>Pseudomonadati</taxon>
        <taxon>Pseudomonadota</taxon>
        <taxon>Alphaproteobacteria</taxon>
        <taxon>Hyphomicrobiales</taxon>
        <taxon>Xanthobacteraceae</taxon>
        <taxon>Labrys</taxon>
    </lineage>
</organism>
<accession>A0ABQ6CTL9</accession>
<keyword evidence="2" id="KW-1185">Reference proteome</keyword>
<dbReference type="Proteomes" id="UP001156882">
    <property type="component" value="Unassembled WGS sequence"/>
</dbReference>
<name>A0ABQ6CTL9_9HYPH</name>
<comment type="caution">
    <text evidence="1">The sequence shown here is derived from an EMBL/GenBank/DDBJ whole genome shotgun (WGS) entry which is preliminary data.</text>
</comment>
<proteinExistence type="predicted"/>